<dbReference type="InterPro" id="IPR036236">
    <property type="entry name" value="Znf_C2H2_sf"/>
</dbReference>
<accession>A0A0L8G0E3</accession>
<evidence type="ECO:0008006" key="2">
    <source>
        <dbReference type="Google" id="ProtNLM"/>
    </source>
</evidence>
<name>A0A0L8G0E3_OCTBM</name>
<protein>
    <recommendedName>
        <fullName evidence="2">C2H2-type domain-containing protein</fullName>
    </recommendedName>
</protein>
<gene>
    <name evidence="1" type="ORF">OCBIM_22002769mg</name>
</gene>
<reference evidence="1" key="1">
    <citation type="submission" date="2015-07" db="EMBL/GenBank/DDBJ databases">
        <title>MeaNS - Measles Nucleotide Surveillance Program.</title>
        <authorList>
            <person name="Tran T."/>
            <person name="Druce J."/>
        </authorList>
    </citation>
    <scope>NUCLEOTIDE SEQUENCE</scope>
    <source>
        <strain evidence="1">UCB-OBI-ISO-001</strain>
        <tissue evidence="1">Gonad</tissue>
    </source>
</reference>
<evidence type="ECO:0000313" key="1">
    <source>
        <dbReference type="EMBL" id="KOF70491.1"/>
    </source>
</evidence>
<dbReference type="Gene3D" id="3.30.160.60">
    <property type="entry name" value="Classic Zinc Finger"/>
    <property type="match status" value="2"/>
</dbReference>
<sequence length="55" mass="6364">MIHTGGKHFQCKIYGKTLLMKCNLLKYKLSHTYEKPYQCGICEEGFLLSGHLKET</sequence>
<dbReference type="EMBL" id="KQ424777">
    <property type="protein sequence ID" value="KOF70491.1"/>
    <property type="molecule type" value="Genomic_DNA"/>
</dbReference>
<proteinExistence type="predicted"/>
<dbReference type="AlphaFoldDB" id="A0A0L8G0E3"/>
<organism evidence="1">
    <name type="scientific">Octopus bimaculoides</name>
    <name type="common">California two-spotted octopus</name>
    <dbReference type="NCBI Taxonomy" id="37653"/>
    <lineage>
        <taxon>Eukaryota</taxon>
        <taxon>Metazoa</taxon>
        <taxon>Spiralia</taxon>
        <taxon>Lophotrochozoa</taxon>
        <taxon>Mollusca</taxon>
        <taxon>Cephalopoda</taxon>
        <taxon>Coleoidea</taxon>
        <taxon>Octopodiformes</taxon>
        <taxon>Octopoda</taxon>
        <taxon>Incirrata</taxon>
        <taxon>Octopodidae</taxon>
        <taxon>Octopus</taxon>
    </lineage>
</organism>
<dbReference type="SUPFAM" id="SSF57667">
    <property type="entry name" value="beta-beta-alpha zinc fingers"/>
    <property type="match status" value="1"/>
</dbReference>